<evidence type="ECO:0000313" key="4">
    <source>
        <dbReference type="EMBL" id="CAL4785946.1"/>
    </source>
</evidence>
<dbReference type="OrthoDB" id="1932527at2759"/>
<evidence type="ECO:0000313" key="3">
    <source>
        <dbReference type="EMBL" id="CAL1152009.1"/>
    </source>
</evidence>
<protein>
    <submittedName>
        <fullName evidence="4">132 kDa protein</fullName>
    </submittedName>
</protein>
<gene>
    <name evidence="2" type="ORF">C1SCF055_LOCUS24911</name>
</gene>
<dbReference type="Proteomes" id="UP001152797">
    <property type="component" value="Unassembled WGS sequence"/>
</dbReference>
<feature type="region of interest" description="Disordered" evidence="1">
    <location>
        <begin position="45"/>
        <end position="67"/>
    </location>
</feature>
<accession>A0A9P1CVT0</accession>
<evidence type="ECO:0000256" key="1">
    <source>
        <dbReference type="SAM" id="MobiDB-lite"/>
    </source>
</evidence>
<sequence>MFLKCMLRQFGRGQRPQQAYHFTKSLLVRWRLGERGGLWSEAVQATNPKQHRQPGKQPNIEGLQMPPPSLIPVEDVAKAIRSFHVGVGPGPGGLRADLLKALMGHEEDEGILPLYRDFVQLLADGLAPTYLRPWLGGGQLIGIGKVDQQGAPIPLDQDARPIVMGLTWRKVVFKRTLAMDKPSIRTRLMPSQLAHAPASARFGAYCYGRPTNLVYQGEVETCSREQQGCLLMGPLFCLTRHRMTEEARRLSSRPAPEFEPAFADDAFSGGHIDDVYAAFRQELQLAQKYGLHVDPAKCTLYLLAGDQFRGDVSRFQALGVNVVSGTDITMLKVPIGDNPEFLHSFHKQTISDFDALCSTLESLPHVHVAFYLFSQGGTFSKLQWWCRTTPRAHIAPLLQRFHDRQKLACEHMEPAIQHLAACLPVLAPSFCDPQSQIDHRGVLGRIHQQVYLGLMNQHDLSGRARLTA</sequence>
<proteinExistence type="predicted"/>
<dbReference type="EMBL" id="CAMXCT030002513">
    <property type="protein sequence ID" value="CAL4785946.1"/>
    <property type="molecule type" value="Genomic_DNA"/>
</dbReference>
<evidence type="ECO:0000313" key="2">
    <source>
        <dbReference type="EMBL" id="CAI3998634.1"/>
    </source>
</evidence>
<dbReference type="EMBL" id="CAMXCT010002513">
    <property type="protein sequence ID" value="CAI3998634.1"/>
    <property type="molecule type" value="Genomic_DNA"/>
</dbReference>
<name>A0A9P1CVT0_9DINO</name>
<dbReference type="EMBL" id="CAMXCT020002513">
    <property type="protein sequence ID" value="CAL1152009.1"/>
    <property type="molecule type" value="Genomic_DNA"/>
</dbReference>
<reference evidence="3" key="2">
    <citation type="submission" date="2024-04" db="EMBL/GenBank/DDBJ databases">
        <authorList>
            <person name="Chen Y."/>
            <person name="Shah S."/>
            <person name="Dougan E. K."/>
            <person name="Thang M."/>
            <person name="Chan C."/>
        </authorList>
    </citation>
    <scope>NUCLEOTIDE SEQUENCE [LARGE SCALE GENOMIC DNA]</scope>
</reference>
<keyword evidence="5" id="KW-1185">Reference proteome</keyword>
<evidence type="ECO:0000313" key="5">
    <source>
        <dbReference type="Proteomes" id="UP001152797"/>
    </source>
</evidence>
<reference evidence="2" key="1">
    <citation type="submission" date="2022-10" db="EMBL/GenBank/DDBJ databases">
        <authorList>
            <person name="Chen Y."/>
            <person name="Dougan E. K."/>
            <person name="Chan C."/>
            <person name="Rhodes N."/>
            <person name="Thang M."/>
        </authorList>
    </citation>
    <scope>NUCLEOTIDE SEQUENCE</scope>
</reference>
<comment type="caution">
    <text evidence="2">The sequence shown here is derived from an EMBL/GenBank/DDBJ whole genome shotgun (WGS) entry which is preliminary data.</text>
</comment>
<organism evidence="2">
    <name type="scientific">Cladocopium goreaui</name>
    <dbReference type="NCBI Taxonomy" id="2562237"/>
    <lineage>
        <taxon>Eukaryota</taxon>
        <taxon>Sar</taxon>
        <taxon>Alveolata</taxon>
        <taxon>Dinophyceae</taxon>
        <taxon>Suessiales</taxon>
        <taxon>Symbiodiniaceae</taxon>
        <taxon>Cladocopium</taxon>
    </lineage>
</organism>
<dbReference type="AlphaFoldDB" id="A0A9P1CVT0"/>